<dbReference type="PANTHER" id="PTHR11575">
    <property type="entry name" value="5'-NUCLEOTIDASE-RELATED"/>
    <property type="match status" value="1"/>
</dbReference>
<dbReference type="InterPro" id="IPR001119">
    <property type="entry name" value="SLH_dom"/>
</dbReference>
<dbReference type="PROSITE" id="PS51272">
    <property type="entry name" value="SLH"/>
    <property type="match status" value="3"/>
</dbReference>
<dbReference type="Pfam" id="PF00395">
    <property type="entry name" value="SLH"/>
    <property type="match status" value="3"/>
</dbReference>
<dbReference type="SUPFAM" id="SSF55816">
    <property type="entry name" value="5'-nucleotidase (syn. UDP-sugar hydrolase), C-terminal domain"/>
    <property type="match status" value="1"/>
</dbReference>
<dbReference type="InterPro" id="IPR029052">
    <property type="entry name" value="Metallo-depent_PP-like"/>
</dbReference>
<feature type="signal peptide" evidence="4">
    <location>
        <begin position="1"/>
        <end position="32"/>
    </location>
</feature>
<dbReference type="PROSITE" id="PS00786">
    <property type="entry name" value="5_NUCLEOTIDASE_2"/>
    <property type="match status" value="1"/>
</dbReference>
<evidence type="ECO:0000313" key="7">
    <source>
        <dbReference type="Proteomes" id="UP000256305"/>
    </source>
</evidence>
<comment type="similarity">
    <text evidence="4">Belongs to the 5'-nucleotidase family.</text>
</comment>
<dbReference type="Pfam" id="PF00149">
    <property type="entry name" value="Metallophos"/>
    <property type="match status" value="1"/>
</dbReference>
<reference evidence="6 7" key="1">
    <citation type="submission" date="2018-08" db="EMBL/GenBank/DDBJ databases">
        <title>Genome sequence of Halobacillus trueperi KCTC 3686.</title>
        <authorList>
            <person name="Cho K.H."/>
            <person name="Kwak M.-J."/>
            <person name="Kim B.-Y."/>
            <person name="Chun J."/>
        </authorList>
    </citation>
    <scope>NUCLEOTIDE SEQUENCE [LARGE SCALE GENOMIC DNA]</scope>
    <source>
        <strain evidence="6 7">KCTC 3686</strain>
    </source>
</reference>
<dbReference type="GO" id="GO:0046872">
    <property type="term" value="F:metal ion binding"/>
    <property type="evidence" value="ECO:0007669"/>
    <property type="project" value="InterPro"/>
</dbReference>
<dbReference type="AlphaFoldDB" id="A0A3E0J7K4"/>
<dbReference type="PRINTS" id="PR01607">
    <property type="entry name" value="APYRASEFAMLY"/>
</dbReference>
<gene>
    <name evidence="6" type="ORF">DYE48_12225</name>
</gene>
<dbReference type="InterPro" id="IPR008334">
    <property type="entry name" value="5'-Nucleotdase_C"/>
</dbReference>
<dbReference type="PROSITE" id="PS00785">
    <property type="entry name" value="5_NUCLEOTIDASE_1"/>
    <property type="match status" value="1"/>
</dbReference>
<keyword evidence="4" id="KW-0378">Hydrolase</keyword>
<dbReference type="InterPro" id="IPR004843">
    <property type="entry name" value="Calcineurin-like_PHP"/>
</dbReference>
<comment type="caution">
    <text evidence="6">The sequence shown here is derived from an EMBL/GenBank/DDBJ whole genome shotgun (WGS) entry which is preliminary data.</text>
</comment>
<dbReference type="Gene3D" id="3.60.21.10">
    <property type="match status" value="1"/>
</dbReference>
<keyword evidence="4" id="KW-0547">Nucleotide-binding</keyword>
<keyword evidence="3 4" id="KW-0732">Signal</keyword>
<dbReference type="GO" id="GO:0009166">
    <property type="term" value="P:nucleotide catabolic process"/>
    <property type="evidence" value="ECO:0007669"/>
    <property type="project" value="InterPro"/>
</dbReference>
<organism evidence="6 7">
    <name type="scientific">Halobacillus trueperi</name>
    <dbReference type="NCBI Taxonomy" id="156205"/>
    <lineage>
        <taxon>Bacteria</taxon>
        <taxon>Bacillati</taxon>
        <taxon>Bacillota</taxon>
        <taxon>Bacilli</taxon>
        <taxon>Bacillales</taxon>
        <taxon>Bacillaceae</taxon>
        <taxon>Halobacillus</taxon>
    </lineage>
</organism>
<dbReference type="GO" id="GO:0005576">
    <property type="term" value="C:extracellular region"/>
    <property type="evidence" value="ECO:0007669"/>
    <property type="project" value="UniProtKB-SubCell"/>
</dbReference>
<evidence type="ECO:0000256" key="2">
    <source>
        <dbReference type="ARBA" id="ARBA00022525"/>
    </source>
</evidence>
<dbReference type="EMBL" id="QUAE01000009">
    <property type="protein sequence ID" value="REJ08789.1"/>
    <property type="molecule type" value="Genomic_DNA"/>
</dbReference>
<dbReference type="FunFam" id="3.90.780.10:FF:000004">
    <property type="entry name" value="UDP-sugar hydrolase, putative"/>
    <property type="match status" value="1"/>
</dbReference>
<dbReference type="Gene3D" id="3.90.780.10">
    <property type="entry name" value="5'-Nucleotidase, C-terminal domain"/>
    <property type="match status" value="1"/>
</dbReference>
<keyword evidence="7" id="KW-1185">Reference proteome</keyword>
<evidence type="ECO:0000313" key="6">
    <source>
        <dbReference type="EMBL" id="REJ08789.1"/>
    </source>
</evidence>
<proteinExistence type="inferred from homology"/>
<evidence type="ECO:0000259" key="5">
    <source>
        <dbReference type="PROSITE" id="PS51272"/>
    </source>
</evidence>
<feature type="chain" id="PRO_5017494480" evidence="4">
    <location>
        <begin position="33"/>
        <end position="735"/>
    </location>
</feature>
<feature type="domain" description="SLH" evidence="5">
    <location>
        <begin position="157"/>
        <end position="216"/>
    </location>
</feature>
<protein>
    <submittedName>
        <fullName evidence="6">Bifunctional metallophosphatase/5'-nucleotidase</fullName>
    </submittedName>
</protein>
<dbReference type="InterPro" id="IPR036907">
    <property type="entry name" value="5'-Nucleotdase_C_sf"/>
</dbReference>
<name>A0A3E0J7K4_9BACI</name>
<dbReference type="GO" id="GO:0016788">
    <property type="term" value="F:hydrolase activity, acting on ester bonds"/>
    <property type="evidence" value="ECO:0007669"/>
    <property type="project" value="InterPro"/>
</dbReference>
<evidence type="ECO:0000256" key="1">
    <source>
        <dbReference type="ARBA" id="ARBA00004613"/>
    </source>
</evidence>
<dbReference type="InterPro" id="IPR006179">
    <property type="entry name" value="5_nucleotidase/apyrase"/>
</dbReference>
<evidence type="ECO:0000256" key="3">
    <source>
        <dbReference type="ARBA" id="ARBA00022729"/>
    </source>
</evidence>
<keyword evidence="2" id="KW-0964">Secreted</keyword>
<feature type="domain" description="SLH" evidence="5">
    <location>
        <begin position="93"/>
        <end position="156"/>
    </location>
</feature>
<feature type="domain" description="SLH" evidence="5">
    <location>
        <begin position="32"/>
        <end position="92"/>
    </location>
</feature>
<dbReference type="PANTHER" id="PTHR11575:SF24">
    <property type="entry name" value="5'-NUCLEOTIDASE"/>
    <property type="match status" value="1"/>
</dbReference>
<sequence>MKKVNKKSALFLSSVSAALVASAVAPGTSVSAEDVFPDVPSDHSYHDVIHALAEAGVVTGYEDGTFQLYSSVTRAEAAVMMARILDLDMETGEGSTFSDVYEGDWYAASINALHEAGYISGMEDGTFQPKKEMTRGEFAQLIVEAYGLESDASEHPFEDVQEGAWYEDAIATLYNLDLVSGQSETKFGPKDDIRRGDFAWLLANTDYEYGITLGDEHFELSLMHTNDTHAHLDDVAKRVTAVNEVRAENPDALLLDAGDVFSGTLYFNEFKGQADLEFMNMMGYDMMTLGNHEFDLGSSEEGHKALADFVGGADFPFVSSNVNFSQDENMKGLYNSYISKKPADGEIYNSVIKEVDGEEVGFFGLTTEETADISSPEAITFDNYIDTAEERVKALEALGVDKIVALTHIGYDDNPNYDNDQLLAEVDGIDVIVGGHSHSKLSEPVEVTTDENGDPKDPTVIVQAGQYGDSLGTLDVEFDDEGVVVGYAGDLIDVSEKEANAEAAAALEKYTSKIEDIRDEESGAVATEAFPNPRLEDGDEVSVRNSETALGNLITDGMLDKAKEYNPDTVAAFQNSGGIREAIDKGPITIGEILTVMPFGNTLATMELSGAEIMEALEHSVSNAPKESGGFLQVSGLNYTYDSSLAVGERVQSVELNVDGEWVALDESATYTVATNAFTAKGGDGYDVFANAYDEGRVTDLGSSDWENFRDYVAELGEVTPVIEDRIVDVASEEE</sequence>
<dbReference type="RefSeq" id="WP_115823889.1">
    <property type="nucleotide sequence ID" value="NZ_QUAE01000009.1"/>
</dbReference>
<comment type="subcellular location">
    <subcellularLocation>
        <location evidence="1">Secreted</location>
    </subcellularLocation>
</comment>
<dbReference type="InterPro" id="IPR006146">
    <property type="entry name" value="5'-Nucleotdase_CS"/>
</dbReference>
<dbReference type="Proteomes" id="UP000256305">
    <property type="component" value="Unassembled WGS sequence"/>
</dbReference>
<dbReference type="GO" id="GO:0000166">
    <property type="term" value="F:nucleotide binding"/>
    <property type="evidence" value="ECO:0007669"/>
    <property type="project" value="UniProtKB-KW"/>
</dbReference>
<evidence type="ECO:0000256" key="4">
    <source>
        <dbReference type="RuleBase" id="RU362119"/>
    </source>
</evidence>
<accession>A0A3E0J7K4</accession>
<dbReference type="Pfam" id="PF02872">
    <property type="entry name" value="5_nucleotid_C"/>
    <property type="match status" value="1"/>
</dbReference>
<dbReference type="SUPFAM" id="SSF56300">
    <property type="entry name" value="Metallo-dependent phosphatases"/>
    <property type="match status" value="1"/>
</dbReference>